<dbReference type="RefSeq" id="XP_026757208.2">
    <property type="nucleotide sequence ID" value="XM_026901407.3"/>
</dbReference>
<feature type="binding site" evidence="5">
    <location>
        <position position="167"/>
    </location>
    <ligand>
        <name>substrate</name>
    </ligand>
</feature>
<evidence type="ECO:0000313" key="9">
    <source>
        <dbReference type="RefSeq" id="XP_026757208.2"/>
    </source>
</evidence>
<dbReference type="Proteomes" id="UP001652740">
    <property type="component" value="Unplaced"/>
</dbReference>
<accession>A0A6J1WPJ3</accession>
<protein>
    <submittedName>
        <fullName evidence="9">Uncharacterized oxidoreductase YtbE-like isoform X1</fullName>
    </submittedName>
</protein>
<sequence length="347" mass="38991">MFVIVNRFVVIVKCFNSYQSCLSAKLIHPHIHNSNSRFVKIRNFEASMAACKNIIDKKFILNNGVEMPAIGLGTYRIRGEEPVIKAVDFALAAGYRMFDTAAVYGNESYLKNAFRLLLPKYGLEREDIFITTKLSPSDHGSRPITTRAYRQSLENLGVDYVDLYLVHFPGTARTSSDDTINIKIRDQTWAGLVSLYRQGYIRAIGVSNYTVRHLQQLLSSNHGVIPTVNQVEWHPYYHQSELLEYCKKNNIVVQAYCSLGGTSAANMSLMNDPLVNNIAIKLGVTCAQILLKWALQQGVAVIPKSTNFERMKENTALNFTIPNGDLEALNALGERNTKYAWDPSIVS</sequence>
<evidence type="ECO:0000256" key="3">
    <source>
        <dbReference type="ARBA" id="ARBA00023002"/>
    </source>
</evidence>
<dbReference type="SUPFAM" id="SSF51430">
    <property type="entry name" value="NAD(P)-linked oxidoreductase"/>
    <property type="match status" value="1"/>
</dbReference>
<feature type="site" description="Lowers pKa of active site Tyr" evidence="6">
    <location>
        <position position="133"/>
    </location>
</feature>
<evidence type="ECO:0000256" key="2">
    <source>
        <dbReference type="ARBA" id="ARBA00022857"/>
    </source>
</evidence>
<reference evidence="9" key="1">
    <citation type="submission" date="2025-08" db="UniProtKB">
        <authorList>
            <consortium name="RefSeq"/>
        </authorList>
    </citation>
    <scope>IDENTIFICATION</scope>
    <source>
        <tissue evidence="9">Whole larvae</tissue>
    </source>
</reference>
<organism evidence="8 9">
    <name type="scientific">Galleria mellonella</name>
    <name type="common">Greater wax moth</name>
    <dbReference type="NCBI Taxonomy" id="7137"/>
    <lineage>
        <taxon>Eukaryota</taxon>
        <taxon>Metazoa</taxon>
        <taxon>Ecdysozoa</taxon>
        <taxon>Arthropoda</taxon>
        <taxon>Hexapoda</taxon>
        <taxon>Insecta</taxon>
        <taxon>Pterygota</taxon>
        <taxon>Neoptera</taxon>
        <taxon>Endopterygota</taxon>
        <taxon>Lepidoptera</taxon>
        <taxon>Glossata</taxon>
        <taxon>Ditrysia</taxon>
        <taxon>Pyraloidea</taxon>
        <taxon>Pyralidae</taxon>
        <taxon>Galleriinae</taxon>
        <taxon>Galleria</taxon>
    </lineage>
</organism>
<dbReference type="PANTHER" id="PTHR43827">
    <property type="entry name" value="2,5-DIKETO-D-GLUCONIC ACID REDUCTASE"/>
    <property type="match status" value="1"/>
</dbReference>
<evidence type="ECO:0000313" key="8">
    <source>
        <dbReference type="Proteomes" id="UP001652740"/>
    </source>
</evidence>
<dbReference type="GO" id="GO:0016616">
    <property type="term" value="F:oxidoreductase activity, acting on the CH-OH group of donors, NAD or NADP as acceptor"/>
    <property type="evidence" value="ECO:0007669"/>
    <property type="project" value="UniProtKB-ARBA"/>
</dbReference>
<gene>
    <name evidence="9" type="primary">LOC113516909</name>
</gene>
<dbReference type="InterPro" id="IPR036812">
    <property type="entry name" value="NAD(P)_OxRdtase_dom_sf"/>
</dbReference>
<keyword evidence="2" id="KW-0521">NADP</keyword>
<feature type="active site" description="Proton donor" evidence="4">
    <location>
        <position position="104"/>
    </location>
</feature>
<keyword evidence="8" id="KW-1185">Reference proteome</keyword>
<dbReference type="InterPro" id="IPR023210">
    <property type="entry name" value="NADP_OxRdtase_dom"/>
</dbReference>
<dbReference type="CDD" id="cd19136">
    <property type="entry name" value="AKR_DrGR-like"/>
    <property type="match status" value="1"/>
</dbReference>
<dbReference type="PIRSF" id="PIRSF000097">
    <property type="entry name" value="AKR"/>
    <property type="match status" value="1"/>
</dbReference>
<name>A0A6J1WPJ3_GALME</name>
<dbReference type="AlphaFoldDB" id="A0A6J1WPJ3"/>
<dbReference type="PANTHER" id="PTHR43827:SF3">
    <property type="entry name" value="NADP-DEPENDENT OXIDOREDUCTASE DOMAIN-CONTAINING PROTEIN"/>
    <property type="match status" value="1"/>
</dbReference>
<dbReference type="PROSITE" id="PS00063">
    <property type="entry name" value="ALDOKETO_REDUCTASE_3"/>
    <property type="match status" value="1"/>
</dbReference>
<dbReference type="Pfam" id="PF00248">
    <property type="entry name" value="Aldo_ket_red"/>
    <property type="match status" value="1"/>
</dbReference>
<evidence type="ECO:0000256" key="5">
    <source>
        <dbReference type="PIRSR" id="PIRSR000097-2"/>
    </source>
</evidence>
<dbReference type="InterPro" id="IPR018170">
    <property type="entry name" value="Aldo/ket_reductase_CS"/>
</dbReference>
<dbReference type="GeneID" id="113516909"/>
<dbReference type="KEGG" id="gmw:113516909"/>
<evidence type="ECO:0000259" key="7">
    <source>
        <dbReference type="Pfam" id="PF00248"/>
    </source>
</evidence>
<dbReference type="InterPro" id="IPR020471">
    <property type="entry name" value="AKR"/>
</dbReference>
<evidence type="ECO:0000256" key="1">
    <source>
        <dbReference type="ARBA" id="ARBA00007905"/>
    </source>
</evidence>
<dbReference type="PROSITE" id="PS00062">
    <property type="entry name" value="ALDOKETO_REDUCTASE_2"/>
    <property type="match status" value="1"/>
</dbReference>
<keyword evidence="3" id="KW-0560">Oxidoreductase</keyword>
<proteinExistence type="inferred from homology"/>
<evidence type="ECO:0000256" key="4">
    <source>
        <dbReference type="PIRSR" id="PIRSR000097-1"/>
    </source>
</evidence>
<evidence type="ECO:0000256" key="6">
    <source>
        <dbReference type="PIRSR" id="PIRSR000097-3"/>
    </source>
</evidence>
<dbReference type="PRINTS" id="PR00069">
    <property type="entry name" value="ALDKETRDTASE"/>
</dbReference>
<comment type="similarity">
    <text evidence="1">Belongs to the aldo/keto reductase family.</text>
</comment>
<dbReference type="InParanoid" id="A0A6J1WPJ3"/>
<feature type="domain" description="NADP-dependent oxidoreductase" evidence="7">
    <location>
        <begin position="70"/>
        <end position="332"/>
    </location>
</feature>
<dbReference type="Gene3D" id="3.20.20.100">
    <property type="entry name" value="NADP-dependent oxidoreductase domain"/>
    <property type="match status" value="1"/>
</dbReference>